<keyword evidence="3" id="KW-1185">Reference proteome</keyword>
<feature type="compositionally biased region" description="Low complexity" evidence="1">
    <location>
        <begin position="281"/>
        <end position="300"/>
    </location>
</feature>
<feature type="domain" description="Ig-like" evidence="2">
    <location>
        <begin position="139"/>
        <end position="226"/>
    </location>
</feature>
<dbReference type="InterPro" id="IPR003598">
    <property type="entry name" value="Ig_sub2"/>
</dbReference>
<feature type="domain" description="Ig-like" evidence="2">
    <location>
        <begin position="27"/>
        <end position="104"/>
    </location>
</feature>
<organism evidence="3 4">
    <name type="scientific">Priapulus caudatus</name>
    <name type="common">Priapulid worm</name>
    <dbReference type="NCBI Taxonomy" id="37621"/>
    <lineage>
        <taxon>Eukaryota</taxon>
        <taxon>Metazoa</taxon>
        <taxon>Ecdysozoa</taxon>
        <taxon>Scalidophora</taxon>
        <taxon>Priapulida</taxon>
        <taxon>Priapulimorpha</taxon>
        <taxon>Priapulimorphida</taxon>
        <taxon>Priapulidae</taxon>
        <taxon>Priapulus</taxon>
    </lineage>
</organism>
<dbReference type="PANTHER" id="PTHR47633">
    <property type="entry name" value="IMMUNOGLOBULIN"/>
    <property type="match status" value="1"/>
</dbReference>
<reference evidence="4" key="1">
    <citation type="submission" date="2025-08" db="UniProtKB">
        <authorList>
            <consortium name="RefSeq"/>
        </authorList>
    </citation>
    <scope>IDENTIFICATION</scope>
</reference>
<dbReference type="SMART" id="SM00409">
    <property type="entry name" value="IG"/>
    <property type="match status" value="6"/>
</dbReference>
<feature type="domain" description="Ig-like" evidence="2">
    <location>
        <begin position="451"/>
        <end position="539"/>
    </location>
</feature>
<sequence>MSDAEKGFSGAERKREIIVSKEESVAPKFVQLIADVTASEGERITFGCRVTGAPEPEVTWYRNGRLIESSPDFQIEKDVTGLISLTIPEVFSEDAGKYVVKASNTAGEAKCYALLIVKPTEPITPVAMPVAPVETGHPPEFVQLFRDTHAPENSTVTFECVVRGSPKPRVQWTHNGFPITNPNWRIDMEGDKHSLTIPSVQAGDAGRISISAENTSGKATCAAQLAATPPTGVAVYSQPMQMSDGRSYHHEARSSYSDWEVHKSSSMRSRSSEAWGTTTDATMQQSQQAFASSMTSSSAQGATSQPYVAVRPAGRLSWPAAHEAPKPIEAPKYQDYQFTVAATARPSGPQVPPTFSQPVKSQAATDGERILLEGVVTGQPTPTVTWYKDGVEITNNPYYQISYQTYNGHVSLSVVRSRLDDAGKYTCKAENPSGTSSSSAEVLVKAHTVAPNFVQKLQSKVIKEGEYLRFDVRVTGIPEPSVTWYRENVPIKSTPDFQVTQNGDLHSLIVTEAFKEDSGKFSVRAENEAGVAQCTADLIVGKGPMQQVVRTSPQHSASVRVVDRMASTQGYKTVTQQPWVTETRDTKDSASAYLKRTLTEHVPLSFPSLLSSAPSFVRPLKNVQGKQGHRVVLECQVTGHPTPEITWARESITIKSSPDFQITYNNGVCTLTIPNIFPEDTGRYTCTATNASGSKTTSAFLSVQRVDETPSVARTASVFGPQAMIPPSFIKQLGTIKLVEGNSAFFECIVRGQPDPEIIWSRRGVPIMTGYRYKIDNDYKTGTCTLTVSKVFYDDEGEYTCTGVNPAGEASTTGYLLSDLKYREYLKSQGIVEHVSRTTKRGSFESAMSPRPIVARTGSLPPAKARQSPVRVYESDSEFRSSQYHSQCNHEVCTRYEHEISAQIQRLRVGSPAECPRAP</sequence>
<dbReference type="InterPro" id="IPR013783">
    <property type="entry name" value="Ig-like_fold"/>
</dbReference>
<feature type="domain" description="Ig-like" evidence="2">
    <location>
        <begin position="353"/>
        <end position="443"/>
    </location>
</feature>
<evidence type="ECO:0000313" key="4">
    <source>
        <dbReference type="RefSeq" id="XP_014664077.1"/>
    </source>
</evidence>
<evidence type="ECO:0000259" key="2">
    <source>
        <dbReference type="PROSITE" id="PS50835"/>
    </source>
</evidence>
<feature type="domain" description="Ig-like" evidence="2">
    <location>
        <begin position="727"/>
        <end position="818"/>
    </location>
</feature>
<name>A0ABM1DVV6_PRICU</name>
<dbReference type="RefSeq" id="XP_014664077.1">
    <property type="nucleotide sequence ID" value="XM_014808591.1"/>
</dbReference>
<dbReference type="SMART" id="SM00408">
    <property type="entry name" value="IGc2"/>
    <property type="match status" value="6"/>
</dbReference>
<protein>
    <submittedName>
        <fullName evidence="4">Palladin-like</fullName>
    </submittedName>
</protein>
<evidence type="ECO:0000256" key="1">
    <source>
        <dbReference type="SAM" id="MobiDB-lite"/>
    </source>
</evidence>
<dbReference type="Proteomes" id="UP000695022">
    <property type="component" value="Unplaced"/>
</dbReference>
<dbReference type="PANTHER" id="PTHR47633:SF4">
    <property type="entry name" value="MYOPALLADIN ISOFORM X1"/>
    <property type="match status" value="1"/>
</dbReference>
<dbReference type="SUPFAM" id="SSF48726">
    <property type="entry name" value="Immunoglobulin"/>
    <property type="match status" value="6"/>
</dbReference>
<dbReference type="Pfam" id="PF07679">
    <property type="entry name" value="I-set"/>
    <property type="match status" value="6"/>
</dbReference>
<evidence type="ECO:0000313" key="3">
    <source>
        <dbReference type="Proteomes" id="UP000695022"/>
    </source>
</evidence>
<dbReference type="GeneID" id="106806596"/>
<dbReference type="InterPro" id="IPR003599">
    <property type="entry name" value="Ig_sub"/>
</dbReference>
<feature type="region of interest" description="Disordered" evidence="1">
    <location>
        <begin position="842"/>
        <end position="869"/>
    </location>
</feature>
<dbReference type="Gene3D" id="2.60.40.10">
    <property type="entry name" value="Immunoglobulins"/>
    <property type="match status" value="6"/>
</dbReference>
<feature type="region of interest" description="Disordered" evidence="1">
    <location>
        <begin position="257"/>
        <end position="300"/>
    </location>
</feature>
<feature type="domain" description="Ig-like" evidence="2">
    <location>
        <begin position="614"/>
        <end position="702"/>
    </location>
</feature>
<dbReference type="InterPro" id="IPR036179">
    <property type="entry name" value="Ig-like_dom_sf"/>
</dbReference>
<proteinExistence type="predicted"/>
<dbReference type="InterPro" id="IPR013098">
    <property type="entry name" value="Ig_I-set"/>
</dbReference>
<gene>
    <name evidence="4" type="primary">LOC106806596</name>
</gene>
<accession>A0ABM1DVV6</accession>
<dbReference type="InterPro" id="IPR007110">
    <property type="entry name" value="Ig-like_dom"/>
</dbReference>
<dbReference type="PROSITE" id="PS50835">
    <property type="entry name" value="IG_LIKE"/>
    <property type="match status" value="6"/>
</dbReference>